<name>A0A2I6UG53_9CAUD</name>
<dbReference type="GeneID" id="40236178"/>
<dbReference type="Gene3D" id="3.90.920.10">
    <property type="entry name" value="DNA primase, PRIM domain"/>
    <property type="match status" value="1"/>
</dbReference>
<evidence type="ECO:0008006" key="3">
    <source>
        <dbReference type="Google" id="ProtNLM"/>
    </source>
</evidence>
<dbReference type="SUPFAM" id="SSF56747">
    <property type="entry name" value="Prim-pol domain"/>
    <property type="match status" value="1"/>
</dbReference>
<dbReference type="KEGG" id="vg:40236178"/>
<keyword evidence="2" id="KW-1185">Reference proteome</keyword>
<protein>
    <recommendedName>
        <fullName evidence="3">DNA primase</fullName>
    </recommendedName>
</protein>
<dbReference type="Proteomes" id="UP000241693">
    <property type="component" value="Segment"/>
</dbReference>
<evidence type="ECO:0000313" key="1">
    <source>
        <dbReference type="EMBL" id="AUO78962.1"/>
    </source>
</evidence>
<proteinExistence type="predicted"/>
<accession>A0A2I6UG53</accession>
<evidence type="ECO:0000313" key="2">
    <source>
        <dbReference type="Proteomes" id="UP000241693"/>
    </source>
</evidence>
<organism evidence="1 2">
    <name type="scientific">Salinibacter phage M8CC-19</name>
    <dbReference type="NCBI Taxonomy" id="2681613"/>
    <lineage>
        <taxon>Viruses</taxon>
        <taxon>Duplodnaviria</taxon>
        <taxon>Heunggongvirae</taxon>
        <taxon>Uroviricota</taxon>
        <taxon>Caudoviricetes</taxon>
        <taxon>Kryptosalinivirus</taxon>
        <taxon>Kryptosalinivirus M8CC19</taxon>
    </lineage>
</organism>
<reference evidence="1 2" key="1">
    <citation type="submission" date="2017-07" db="EMBL/GenBank/DDBJ databases">
        <title>Characterization of ecologically diverse viruses infecting co-occurring strains of cosmopolitan hyperhalophilic Bacteroidetes.</title>
        <authorList>
            <person name="Villamor J."/>
            <person name="Ramos-Barbero M.D."/>
            <person name="Gonzalez-Torres P."/>
            <person name="Gabaldon T."/>
            <person name="Rollesso-Mora R."/>
            <person name="Meseguer I."/>
            <person name="Martinez-Garcia M."/>
            <person name="Santos F."/>
            <person name="Anton J."/>
        </authorList>
    </citation>
    <scope>NUCLEOTIDE SEQUENCE [LARGE SCALE GENOMIC DNA]</scope>
</reference>
<sequence length="348" mass="39241">MAYNLEEFTSSEIIDGWESRKVREFGPAFPFIQEVAEEGRDKDALSLVGWFQPGKAAEKDVPTYVPWFVYDVDRTSESLGAAYEDTKALLMKLEDEGIDLDRTYTSFSGRRGFHIHIEASMFGNPVFKSHRHARKTLASIFGRIAEDIEVDPCVWNPLRPIRLTGATHSESGGRKFTIGAYDFITSPGAVQEAVEQAKTGVLPAAWEWPDPRNGEPVDALRARMGKEWKQIDKSLNGYTGKQKKATRGRHSVMPYPTYKAWQGVEKSSPFAFGHVGRDNAAFMLACYFLENGRTPEETFKILKKWDAERNTPPLQDDLDEPADVLTVKVNSAVDTLFDKNKIDHLQTI</sequence>
<dbReference type="RefSeq" id="YP_009639386.1">
    <property type="nucleotide sequence ID" value="NC_042349.1"/>
</dbReference>
<dbReference type="CDD" id="cd00525">
    <property type="entry name" value="AE_Prim_S_like"/>
    <property type="match status" value="1"/>
</dbReference>
<dbReference type="EMBL" id="MF580956">
    <property type="protein sequence ID" value="AUO78962.1"/>
    <property type="molecule type" value="Genomic_DNA"/>
</dbReference>